<dbReference type="Proteomes" id="UP000001817">
    <property type="component" value="Chromosome 3"/>
</dbReference>
<dbReference type="InterPro" id="IPR050900">
    <property type="entry name" value="Transposase_IS3/IS150/IS904"/>
</dbReference>
<dbReference type="InterPro" id="IPR001584">
    <property type="entry name" value="Integrase_cat-core"/>
</dbReference>
<dbReference type="GO" id="GO:0015074">
    <property type="term" value="P:DNA integration"/>
    <property type="evidence" value="ECO:0007669"/>
    <property type="project" value="InterPro"/>
</dbReference>
<proteinExistence type="predicted"/>
<dbReference type="SUPFAM" id="SSF46689">
    <property type="entry name" value="Homeodomain-like"/>
    <property type="match status" value="1"/>
</dbReference>
<dbReference type="PROSITE" id="PS50994">
    <property type="entry name" value="INTEGRASE"/>
    <property type="match status" value="1"/>
</dbReference>
<dbReference type="OrthoDB" id="9765502at2"/>
<evidence type="ECO:0000313" key="4">
    <source>
        <dbReference type="Proteomes" id="UP000001817"/>
    </source>
</evidence>
<accession>Q13GV1</accession>
<evidence type="ECO:0000256" key="1">
    <source>
        <dbReference type="SAM" id="Coils"/>
    </source>
</evidence>
<dbReference type="NCBIfam" id="NF033516">
    <property type="entry name" value="transpos_IS3"/>
    <property type="match status" value="1"/>
</dbReference>
<keyword evidence="4" id="KW-1185">Reference proteome</keyword>
<dbReference type="Pfam" id="PF13276">
    <property type="entry name" value="HTH_21"/>
    <property type="match status" value="1"/>
</dbReference>
<protein>
    <submittedName>
        <fullName evidence="3">Transposase IS3/IS911</fullName>
    </submittedName>
</protein>
<dbReference type="STRING" id="266265.Bxe_C0806"/>
<feature type="coiled-coil region" evidence="1">
    <location>
        <begin position="173"/>
        <end position="207"/>
    </location>
</feature>
<dbReference type="eggNOG" id="COG2801">
    <property type="taxonomic scope" value="Bacteria"/>
</dbReference>
<dbReference type="Pfam" id="PF00665">
    <property type="entry name" value="rve"/>
    <property type="match status" value="1"/>
</dbReference>
<evidence type="ECO:0000313" key="3">
    <source>
        <dbReference type="EMBL" id="ABE36688.1"/>
    </source>
</evidence>
<dbReference type="KEGG" id="bxe:Bxe_C0806"/>
<reference evidence="3 4" key="1">
    <citation type="journal article" date="2006" name="Proc. Natl. Acad. Sci. U.S.A.">
        <title>Burkholderia xenovorans LB400 harbors a multi-replicon, 9.73-Mbp genome shaped for versatility.</title>
        <authorList>
            <person name="Chain P.S."/>
            <person name="Denef V.J."/>
            <person name="Konstantinidis K.T."/>
            <person name="Vergez L.M."/>
            <person name="Agullo L."/>
            <person name="Reyes V.L."/>
            <person name="Hauser L."/>
            <person name="Cordova M."/>
            <person name="Gomez L."/>
            <person name="Gonzalez M."/>
            <person name="Land M."/>
            <person name="Lao V."/>
            <person name="Larimer F."/>
            <person name="LiPuma J.J."/>
            <person name="Mahenthiralingam E."/>
            <person name="Malfatti S.A."/>
            <person name="Marx C.J."/>
            <person name="Parnell J.J."/>
            <person name="Ramette A."/>
            <person name="Richardson P."/>
            <person name="Seeger M."/>
            <person name="Smith D."/>
            <person name="Spilker T."/>
            <person name="Sul W.J."/>
            <person name="Tsoi T.V."/>
            <person name="Ulrich L.E."/>
            <person name="Zhulin I.B."/>
            <person name="Tiedje J.M."/>
        </authorList>
    </citation>
    <scope>NUCLEOTIDE SEQUENCE [LARGE SCALE GENOMIC DNA]</scope>
    <source>
        <strain evidence="3 4">LB400</strain>
    </source>
</reference>
<sequence length="548" mass="62443">MFSYEDRIRAVRLCLKLGKRIGATIRQLGYPTKNSLKAWHREYEQCHDLRAGYVRSRLRYSDDQKKVAIDHYLSHGRCAAATLRALGYPSRETLAIWIEELCPEISKRIVGRAVGSVPKSQRVKQAAVIELCTREQSARVVAEKAGVSRPTLYNWKNQLLGREVLASMKRKKKPASDHERAELEQQVESLRRDIRQLQLEHDILKKANELIKKGMGINPQLLSNREKTMLIDALKQTYALPELLAALGLARSSYFYHRARLSVADRHDDARRAIADIFELNHRCYGYRRIRAALIRQQVFISEKVVRRLMRQEGLAAATTKRRRYGFYRGEISPAPENIINRDFYAAVPNQKWLTDLTEFQIPAGKVYLSPVIDCFDGLVVSWSIGTRPDAELVNTMLDSAIESMAGCMERPVVHSDRGAHYRWPGWLSHMQAARLTRSMSRKGCSPDNAACEGFFGRLKTDLFYPRDWRATTIDQFIEIVDSYIRGTTQNGSRSRSAPSALSNTGKVLESRHKSVQEFSRTRLSPAAPTLDSCVSYLTIARSLLALD</sequence>
<dbReference type="InterPro" id="IPR025948">
    <property type="entry name" value="HTH-like_dom"/>
</dbReference>
<gene>
    <name evidence="3" type="ORF">Bxe_C0806</name>
</gene>
<dbReference type="Gene3D" id="3.30.420.10">
    <property type="entry name" value="Ribonuclease H-like superfamily/Ribonuclease H"/>
    <property type="match status" value="1"/>
</dbReference>
<dbReference type="InterPro" id="IPR036397">
    <property type="entry name" value="RNaseH_sf"/>
</dbReference>
<dbReference type="InterPro" id="IPR012337">
    <property type="entry name" value="RNaseH-like_sf"/>
</dbReference>
<name>Q13GV1_PARXL</name>
<dbReference type="InterPro" id="IPR048020">
    <property type="entry name" value="Transpos_IS3"/>
</dbReference>
<dbReference type="InterPro" id="IPR009057">
    <property type="entry name" value="Homeodomain-like_sf"/>
</dbReference>
<dbReference type="KEGG" id="bxb:DR64_7636"/>
<dbReference type="PANTHER" id="PTHR46889:SF4">
    <property type="entry name" value="TRANSPOSASE INSO FOR INSERTION SEQUENCE ELEMENT IS911B-RELATED"/>
    <property type="match status" value="1"/>
</dbReference>
<dbReference type="GO" id="GO:0003676">
    <property type="term" value="F:nucleic acid binding"/>
    <property type="evidence" value="ECO:0007669"/>
    <property type="project" value="InterPro"/>
</dbReference>
<dbReference type="SUPFAM" id="SSF53098">
    <property type="entry name" value="Ribonuclease H-like"/>
    <property type="match status" value="1"/>
</dbReference>
<dbReference type="AlphaFoldDB" id="Q13GV1"/>
<keyword evidence="1" id="KW-0175">Coiled coil</keyword>
<dbReference type="PANTHER" id="PTHR46889">
    <property type="entry name" value="TRANSPOSASE INSF FOR INSERTION SEQUENCE IS3B-RELATED"/>
    <property type="match status" value="1"/>
</dbReference>
<dbReference type="EMBL" id="CP000272">
    <property type="protein sequence ID" value="ABE36688.1"/>
    <property type="molecule type" value="Genomic_DNA"/>
</dbReference>
<dbReference type="eggNOG" id="COG2963">
    <property type="taxonomic scope" value="Bacteria"/>
</dbReference>
<feature type="domain" description="Integrase catalytic" evidence="2">
    <location>
        <begin position="345"/>
        <end position="507"/>
    </location>
</feature>
<evidence type="ECO:0000259" key="2">
    <source>
        <dbReference type="PROSITE" id="PS50994"/>
    </source>
</evidence>
<organism evidence="3 4">
    <name type="scientific">Paraburkholderia xenovorans (strain LB400)</name>
    <dbReference type="NCBI Taxonomy" id="266265"/>
    <lineage>
        <taxon>Bacteria</taxon>
        <taxon>Pseudomonadati</taxon>
        <taxon>Pseudomonadota</taxon>
        <taxon>Betaproteobacteria</taxon>
        <taxon>Burkholderiales</taxon>
        <taxon>Burkholderiaceae</taxon>
        <taxon>Paraburkholderia</taxon>
    </lineage>
</organism>